<dbReference type="EMBL" id="OIVN01005239">
    <property type="protein sequence ID" value="SPD21570.1"/>
    <property type="molecule type" value="Genomic_DNA"/>
</dbReference>
<dbReference type="InterPro" id="IPR043502">
    <property type="entry name" value="DNA/RNA_pol_sf"/>
</dbReference>
<keyword evidence="2" id="KW-0378">Hydrolase</keyword>
<protein>
    <recommendedName>
        <fullName evidence="3">Integrase catalytic domain-containing protein</fullName>
    </recommendedName>
</protein>
<dbReference type="GO" id="GO:0003676">
    <property type="term" value="F:nucleic acid binding"/>
    <property type="evidence" value="ECO:0007669"/>
    <property type="project" value="InterPro"/>
</dbReference>
<evidence type="ECO:0000259" key="3">
    <source>
        <dbReference type="PROSITE" id="PS50994"/>
    </source>
</evidence>
<dbReference type="InterPro" id="IPR036397">
    <property type="entry name" value="RNaseH_sf"/>
</dbReference>
<dbReference type="Gene3D" id="3.30.420.10">
    <property type="entry name" value="Ribonuclease H-like superfamily/Ribonuclease H"/>
    <property type="match status" value="1"/>
</dbReference>
<dbReference type="InterPro" id="IPR001584">
    <property type="entry name" value="Integrase_cat-core"/>
</dbReference>
<dbReference type="InterPro" id="IPR025724">
    <property type="entry name" value="GAG-pre-integrase_dom"/>
</dbReference>
<dbReference type="InterPro" id="IPR057670">
    <property type="entry name" value="SH3_retrovirus"/>
</dbReference>
<feature type="domain" description="Integrase catalytic" evidence="3">
    <location>
        <begin position="53"/>
        <end position="223"/>
    </location>
</feature>
<organism evidence="4">
    <name type="scientific">Fagus sylvatica</name>
    <name type="common">Beechnut</name>
    <dbReference type="NCBI Taxonomy" id="28930"/>
    <lineage>
        <taxon>Eukaryota</taxon>
        <taxon>Viridiplantae</taxon>
        <taxon>Streptophyta</taxon>
        <taxon>Embryophyta</taxon>
        <taxon>Tracheophyta</taxon>
        <taxon>Spermatophyta</taxon>
        <taxon>Magnoliopsida</taxon>
        <taxon>eudicotyledons</taxon>
        <taxon>Gunneridae</taxon>
        <taxon>Pentapetalae</taxon>
        <taxon>rosids</taxon>
        <taxon>fabids</taxon>
        <taxon>Fagales</taxon>
        <taxon>Fagaceae</taxon>
        <taxon>Fagus</taxon>
    </lineage>
</organism>
<gene>
    <name evidence="4" type="ORF">FSB_LOCUS49452</name>
</gene>
<name>A0A2N9IBW6_FAGSY</name>
<accession>A0A2N9IBW6</accession>
<dbReference type="Pfam" id="PF13976">
    <property type="entry name" value="gag_pre-integrs"/>
    <property type="match status" value="1"/>
</dbReference>
<dbReference type="CDD" id="cd09272">
    <property type="entry name" value="RNase_HI_RT_Ty1"/>
    <property type="match status" value="1"/>
</dbReference>
<dbReference type="PANTHER" id="PTHR42648:SF28">
    <property type="entry name" value="TRANSPOSON-ENCODED PROTEIN WITH RIBONUCLEASE H-LIKE AND RETROVIRUS ZINC FINGER-LIKE DOMAINS"/>
    <property type="match status" value="1"/>
</dbReference>
<dbReference type="GO" id="GO:0015074">
    <property type="term" value="P:DNA integration"/>
    <property type="evidence" value="ECO:0007669"/>
    <property type="project" value="InterPro"/>
</dbReference>
<keyword evidence="1" id="KW-0479">Metal-binding</keyword>
<dbReference type="AlphaFoldDB" id="A0A2N9IBW6"/>
<sequence>MVVARGKKTGTLYMTTSPRDTIAVAEAGTDTNLWHRRLGHMSEKGMKVLLSKGGRTPKSKKLELVHTDLWGPSPIASLGGSRYYVTFIDDSSRKVWVYFLKNKSEVFETFKKWRAMVETETDLKLKCLRSDNGGEYINGGFKEFCAANGIRMEKTIPRTPQQNGVAERMNRTLNERARSMRLHAGLPETFWADAVNTAAYLINRGPSVPLEFRIPEEVWSGKEVNLSYLKVFGCVSYVHIDSDARSKLDAKSRKCFFIGYGDETFGYRFWDDQNRKVIRSRNVIFNEQVMYKDRSSTKLDDVKVEQKKSEFVNLDEFSNNTMQNSGQEEKENADPQVEQCTPTITVRRSSRNIRPPQRFSPSLFYILLTDGGEPESYDEALQIEDSIKWELAMKDEMNSLMTSQTWELTELPQRKKALHNKWVYRVKEEHDGSKRYKARLVVKGFQQKEGVDYTDIFSPVVKLTTIRLVLGIVAAENLHLEQLDVKTAFLHGDLEEDIYMQSATGIHSARKGEPNDMLIAGSSIEEINNLKKQLSKQFAMKDLGPAKQILGMRIIRDRANGTLKLSQTEYVKKILSRFSMDEAKPVSTPLGSHFRLTKDQSPKTEQEQALHEQVGVVSRYMSNPGKQHWEAVKWILRYLKGTLGTSLCFTGADMKLTGYVDSDLAGDVDTRKSTTGYVYTLGGTAVSWVSRLQKIVALSTTEAEYVAVTEAGKEMVWLQGFLEELGQRQKKGILHSDSQSAIFLAKNPAFHSRTKHIQLRYHFIRSLLDGGQLTLEKILGAKNPADMLTKGVTIEKLKLCSTSVGLLT</sequence>
<dbReference type="GO" id="GO:0046872">
    <property type="term" value="F:metal ion binding"/>
    <property type="evidence" value="ECO:0007669"/>
    <property type="project" value="UniProtKB-KW"/>
</dbReference>
<evidence type="ECO:0000256" key="2">
    <source>
        <dbReference type="ARBA" id="ARBA00022801"/>
    </source>
</evidence>
<dbReference type="InterPro" id="IPR013103">
    <property type="entry name" value="RVT_2"/>
</dbReference>
<reference evidence="4" key="1">
    <citation type="submission" date="2018-02" db="EMBL/GenBank/DDBJ databases">
        <authorList>
            <person name="Cohen D.B."/>
            <person name="Kent A.D."/>
        </authorList>
    </citation>
    <scope>NUCLEOTIDE SEQUENCE</scope>
</reference>
<evidence type="ECO:0000256" key="1">
    <source>
        <dbReference type="ARBA" id="ARBA00022723"/>
    </source>
</evidence>
<dbReference type="SUPFAM" id="SSF56672">
    <property type="entry name" value="DNA/RNA polymerases"/>
    <property type="match status" value="1"/>
</dbReference>
<dbReference type="Pfam" id="PF00665">
    <property type="entry name" value="rve"/>
    <property type="match status" value="1"/>
</dbReference>
<dbReference type="GO" id="GO:0016787">
    <property type="term" value="F:hydrolase activity"/>
    <property type="evidence" value="ECO:0007669"/>
    <property type="project" value="UniProtKB-KW"/>
</dbReference>
<dbReference type="PROSITE" id="PS50994">
    <property type="entry name" value="INTEGRASE"/>
    <property type="match status" value="1"/>
</dbReference>
<dbReference type="InterPro" id="IPR012337">
    <property type="entry name" value="RNaseH-like_sf"/>
</dbReference>
<dbReference type="PANTHER" id="PTHR42648">
    <property type="entry name" value="TRANSPOSASE, PUTATIVE-RELATED"/>
    <property type="match status" value="1"/>
</dbReference>
<dbReference type="Pfam" id="PF07727">
    <property type="entry name" value="RVT_2"/>
    <property type="match status" value="2"/>
</dbReference>
<dbReference type="Pfam" id="PF25597">
    <property type="entry name" value="SH3_retrovirus"/>
    <property type="match status" value="1"/>
</dbReference>
<proteinExistence type="predicted"/>
<dbReference type="InterPro" id="IPR039537">
    <property type="entry name" value="Retrotran_Ty1/copia-like"/>
</dbReference>
<evidence type="ECO:0000313" key="4">
    <source>
        <dbReference type="EMBL" id="SPD21570.1"/>
    </source>
</evidence>
<dbReference type="SUPFAM" id="SSF53098">
    <property type="entry name" value="Ribonuclease H-like"/>
    <property type="match status" value="1"/>
</dbReference>